<feature type="coiled-coil region" evidence="1">
    <location>
        <begin position="50"/>
        <end position="84"/>
    </location>
</feature>
<comment type="caution">
    <text evidence="2">The sequence shown here is derived from an EMBL/GenBank/DDBJ whole genome shotgun (WGS) entry which is preliminary data.</text>
</comment>
<evidence type="ECO:0000313" key="3">
    <source>
        <dbReference type="Proteomes" id="UP000887116"/>
    </source>
</evidence>
<protein>
    <submittedName>
        <fullName evidence="2">Uncharacterized protein</fullName>
    </submittedName>
</protein>
<evidence type="ECO:0000313" key="2">
    <source>
        <dbReference type="EMBL" id="GFR17086.1"/>
    </source>
</evidence>
<dbReference type="EMBL" id="BMAO01027464">
    <property type="protein sequence ID" value="GFR17086.1"/>
    <property type="molecule type" value="Genomic_DNA"/>
</dbReference>
<evidence type="ECO:0000256" key="1">
    <source>
        <dbReference type="SAM" id="Coils"/>
    </source>
</evidence>
<proteinExistence type="predicted"/>
<sequence length="116" mass="13299">MENQVDDENVDMEDVNASNLSDEQICAKLNDYETQIRIFSARKGYVKNKLDIEKESHNQMMETTQKLEEEIASIIEKIAFLEGKMLELLPCPVPHLSIILKLKLLRKDALSLLSAH</sequence>
<dbReference type="Proteomes" id="UP000887116">
    <property type="component" value="Unassembled WGS sequence"/>
</dbReference>
<accession>A0A8X6H4E3</accession>
<keyword evidence="1" id="KW-0175">Coiled coil</keyword>
<keyword evidence="3" id="KW-1185">Reference proteome</keyword>
<gene>
    <name evidence="2" type="ORF">TNCT_260951</name>
</gene>
<organism evidence="2 3">
    <name type="scientific">Trichonephila clavata</name>
    <name type="common">Joro spider</name>
    <name type="synonym">Nephila clavata</name>
    <dbReference type="NCBI Taxonomy" id="2740835"/>
    <lineage>
        <taxon>Eukaryota</taxon>
        <taxon>Metazoa</taxon>
        <taxon>Ecdysozoa</taxon>
        <taxon>Arthropoda</taxon>
        <taxon>Chelicerata</taxon>
        <taxon>Arachnida</taxon>
        <taxon>Araneae</taxon>
        <taxon>Araneomorphae</taxon>
        <taxon>Entelegynae</taxon>
        <taxon>Araneoidea</taxon>
        <taxon>Nephilidae</taxon>
        <taxon>Trichonephila</taxon>
    </lineage>
</organism>
<dbReference type="AlphaFoldDB" id="A0A8X6H4E3"/>
<name>A0A8X6H4E3_TRICU</name>
<reference evidence="2" key="1">
    <citation type="submission" date="2020-07" db="EMBL/GenBank/DDBJ databases">
        <title>Multicomponent nature underlies the extraordinary mechanical properties of spider dragline silk.</title>
        <authorList>
            <person name="Kono N."/>
            <person name="Nakamura H."/>
            <person name="Mori M."/>
            <person name="Yoshida Y."/>
            <person name="Ohtoshi R."/>
            <person name="Malay A.D."/>
            <person name="Moran D.A.P."/>
            <person name="Tomita M."/>
            <person name="Numata K."/>
            <person name="Arakawa K."/>
        </authorList>
    </citation>
    <scope>NUCLEOTIDE SEQUENCE</scope>
</reference>